<keyword evidence="11" id="KW-1185">Reference proteome</keyword>
<evidence type="ECO:0000256" key="7">
    <source>
        <dbReference type="SAM" id="Coils"/>
    </source>
</evidence>
<dbReference type="GO" id="GO:0016020">
    <property type="term" value="C:membrane"/>
    <property type="evidence" value="ECO:0007669"/>
    <property type="project" value="UniProtKB-SubCell"/>
</dbReference>
<keyword evidence="3 9" id="KW-0812">Transmembrane</keyword>
<dbReference type="SUPFAM" id="SSF51905">
    <property type="entry name" value="FAD/NAD(P)-binding domain"/>
    <property type="match status" value="1"/>
</dbReference>
<keyword evidence="7" id="KW-0175">Coiled coil</keyword>
<evidence type="ECO:0000256" key="3">
    <source>
        <dbReference type="ARBA" id="ARBA00022692"/>
    </source>
</evidence>
<dbReference type="InterPro" id="IPR000109">
    <property type="entry name" value="POT_fam"/>
</dbReference>
<feature type="region of interest" description="Disordered" evidence="8">
    <location>
        <begin position="650"/>
        <end position="714"/>
    </location>
</feature>
<name>A0AAV1E709_OLDCO</name>
<evidence type="ECO:0000256" key="4">
    <source>
        <dbReference type="ARBA" id="ARBA00022989"/>
    </source>
</evidence>
<evidence type="ECO:0000256" key="9">
    <source>
        <dbReference type="SAM" id="Phobius"/>
    </source>
</evidence>
<comment type="similarity">
    <text evidence="6">Belongs to the major facilitator superfamily. Phosphate:H(+) symporter (TC 2.A.1.9) family.</text>
</comment>
<keyword evidence="4 9" id="KW-1133">Transmembrane helix</keyword>
<feature type="compositionally biased region" description="Acidic residues" evidence="8">
    <location>
        <begin position="671"/>
        <end position="680"/>
    </location>
</feature>
<sequence length="714" mass="78706">MIEKSDLDSLSFTRLRHRHPWEILVGKFYKGSVAVLGDAMHVMGPFLGQGGSAVLEDAVVLARNTGQKINNLGQSEGVQPISRHMQIEEAFDQYVRERRKRIVQLSLQTYLIGVIVGSKSSVAKFIAIVILDGGCTMSLVFPIVVAGVIPNCNALHVLPSAHSYSRMTVTRTPELNAPLIITGLEEIDSDIEQKGSPKKHPASSSGGWRSASFILGGGILEKFAYYGVESNLITFLTGPFEESVAAAASQVNTWMGVVSLVPILGALLTDSFVGRYRSIIIFSTLYIMGIGLLTLSATIIRPQTKRRFLFFVSLYLMALAQVYKVCIQAFGADQFDGNHQLPSKSRAKISFFNWWICGTISGAALSHLHYIQDNISWGIGFGIPCFAMIVGLVLFLLGTAMYRFPAARVSDDSHNFGKQLSLSGRRVPENMLTIRFSRLVMSSNNAVSRLYANNNLQREADECGFDGILDALKEFKGGVGLGSDREGPSTYREGRSRGEELQIQAKEQELASVQAKYNELDEKLRAFADLHISREDLHKWCVAFWFRMLSSGGMTAAIEEVNLATTEYGAHRVAVAGLKRLRGQRPIKARWFKQFMKERPKKNMYQALVKVLTKLSSEQLPLWEALCEALIKMGTPKDMAMFPGDPAIILSKGPSDEEPTPEVPDEYIGIELEEEDDEASREDVADTGNSGVQKNVGETSPSHPKDCSAGQDDV</sequence>
<accession>A0AAV1E709</accession>
<evidence type="ECO:0000256" key="6">
    <source>
        <dbReference type="ARBA" id="ARBA00044504"/>
    </source>
</evidence>
<feature type="compositionally biased region" description="Acidic residues" evidence="8">
    <location>
        <begin position="656"/>
        <end position="665"/>
    </location>
</feature>
<dbReference type="EMBL" id="OX459125">
    <property type="protein sequence ID" value="CAI9114989.1"/>
    <property type="molecule type" value="Genomic_DNA"/>
</dbReference>
<dbReference type="Gene3D" id="1.20.1250.20">
    <property type="entry name" value="MFS general substrate transporter like domains"/>
    <property type="match status" value="1"/>
</dbReference>
<feature type="transmembrane region" description="Helical" evidence="9">
    <location>
        <begin position="377"/>
        <end position="398"/>
    </location>
</feature>
<feature type="compositionally biased region" description="Polar residues" evidence="8">
    <location>
        <begin position="687"/>
        <end position="702"/>
    </location>
</feature>
<gene>
    <name evidence="10" type="ORF">OLC1_LOCUS21595</name>
</gene>
<comment type="subcellular location">
    <subcellularLocation>
        <location evidence="1">Membrane</location>
        <topology evidence="1">Multi-pass membrane protein</topology>
    </subcellularLocation>
</comment>
<evidence type="ECO:0000256" key="8">
    <source>
        <dbReference type="SAM" id="MobiDB-lite"/>
    </source>
</evidence>
<feature type="coiled-coil region" evidence="7">
    <location>
        <begin position="496"/>
        <end position="530"/>
    </location>
</feature>
<evidence type="ECO:0000313" key="10">
    <source>
        <dbReference type="EMBL" id="CAI9114989.1"/>
    </source>
</evidence>
<dbReference type="Gene3D" id="3.50.50.60">
    <property type="entry name" value="FAD/NAD(P)-binding domain"/>
    <property type="match status" value="1"/>
</dbReference>
<feature type="transmembrane region" description="Helical" evidence="9">
    <location>
        <begin position="308"/>
        <end position="330"/>
    </location>
</feature>
<feature type="transmembrane region" description="Helical" evidence="9">
    <location>
        <begin position="351"/>
        <end position="371"/>
    </location>
</feature>
<feature type="transmembrane region" description="Helical" evidence="9">
    <location>
        <begin position="254"/>
        <end position="273"/>
    </location>
</feature>
<protein>
    <submittedName>
        <fullName evidence="10">OLC1v1015819C1</fullName>
    </submittedName>
</protein>
<comment type="similarity">
    <text evidence="2">Belongs to the major facilitator superfamily. Proton-dependent oligopeptide transporter (POT/PTR) (TC 2.A.17) family.</text>
</comment>
<dbReference type="InterPro" id="IPR036259">
    <property type="entry name" value="MFS_trans_sf"/>
</dbReference>
<dbReference type="Pfam" id="PF00854">
    <property type="entry name" value="PTR2"/>
    <property type="match status" value="1"/>
</dbReference>
<evidence type="ECO:0000256" key="1">
    <source>
        <dbReference type="ARBA" id="ARBA00004141"/>
    </source>
</evidence>
<evidence type="ECO:0000313" key="11">
    <source>
        <dbReference type="Proteomes" id="UP001161247"/>
    </source>
</evidence>
<dbReference type="GO" id="GO:0022857">
    <property type="term" value="F:transmembrane transporter activity"/>
    <property type="evidence" value="ECO:0007669"/>
    <property type="project" value="InterPro"/>
</dbReference>
<feature type="transmembrane region" description="Helical" evidence="9">
    <location>
        <begin position="280"/>
        <end position="302"/>
    </location>
</feature>
<organism evidence="10 11">
    <name type="scientific">Oldenlandia corymbosa var. corymbosa</name>
    <dbReference type="NCBI Taxonomy" id="529605"/>
    <lineage>
        <taxon>Eukaryota</taxon>
        <taxon>Viridiplantae</taxon>
        <taxon>Streptophyta</taxon>
        <taxon>Embryophyta</taxon>
        <taxon>Tracheophyta</taxon>
        <taxon>Spermatophyta</taxon>
        <taxon>Magnoliopsida</taxon>
        <taxon>eudicotyledons</taxon>
        <taxon>Gunneridae</taxon>
        <taxon>Pentapetalae</taxon>
        <taxon>asterids</taxon>
        <taxon>lamiids</taxon>
        <taxon>Gentianales</taxon>
        <taxon>Rubiaceae</taxon>
        <taxon>Rubioideae</taxon>
        <taxon>Spermacoceae</taxon>
        <taxon>Hedyotis-Oldenlandia complex</taxon>
        <taxon>Oldenlandia</taxon>
    </lineage>
</organism>
<dbReference type="SUPFAM" id="SSF103473">
    <property type="entry name" value="MFS general substrate transporter"/>
    <property type="match status" value="1"/>
</dbReference>
<dbReference type="PANTHER" id="PTHR11654">
    <property type="entry name" value="OLIGOPEPTIDE TRANSPORTER-RELATED"/>
    <property type="match status" value="1"/>
</dbReference>
<reference evidence="10" key="1">
    <citation type="submission" date="2023-03" db="EMBL/GenBank/DDBJ databases">
        <authorList>
            <person name="Julca I."/>
        </authorList>
    </citation>
    <scope>NUCLEOTIDE SEQUENCE</scope>
</reference>
<dbReference type="AlphaFoldDB" id="A0AAV1E709"/>
<evidence type="ECO:0000256" key="5">
    <source>
        <dbReference type="ARBA" id="ARBA00023136"/>
    </source>
</evidence>
<dbReference type="Proteomes" id="UP001161247">
    <property type="component" value="Chromosome 8"/>
</dbReference>
<proteinExistence type="inferred from homology"/>
<evidence type="ECO:0000256" key="2">
    <source>
        <dbReference type="ARBA" id="ARBA00005982"/>
    </source>
</evidence>
<dbReference type="InterPro" id="IPR036188">
    <property type="entry name" value="FAD/NAD-bd_sf"/>
</dbReference>
<keyword evidence="5 9" id="KW-0472">Membrane</keyword>